<accession>K8F1U7</accession>
<dbReference type="RefSeq" id="XP_007514046.1">
    <property type="nucleotide sequence ID" value="XM_007513984.1"/>
</dbReference>
<organism evidence="4 5">
    <name type="scientific">Bathycoccus prasinos</name>
    <dbReference type="NCBI Taxonomy" id="41875"/>
    <lineage>
        <taxon>Eukaryota</taxon>
        <taxon>Viridiplantae</taxon>
        <taxon>Chlorophyta</taxon>
        <taxon>Mamiellophyceae</taxon>
        <taxon>Mamiellales</taxon>
        <taxon>Bathycoccaceae</taxon>
        <taxon>Bathycoccus</taxon>
    </lineage>
</organism>
<dbReference type="Proteomes" id="UP000198341">
    <property type="component" value="Chromosome 3"/>
</dbReference>
<dbReference type="OrthoDB" id="500452at2759"/>
<dbReference type="SUPFAM" id="SSF48452">
    <property type="entry name" value="TPR-like"/>
    <property type="match status" value="2"/>
</dbReference>
<feature type="region of interest" description="Disordered" evidence="3">
    <location>
        <begin position="35"/>
        <end position="77"/>
    </location>
</feature>
<dbReference type="InterPro" id="IPR019734">
    <property type="entry name" value="TPR_rpt"/>
</dbReference>
<protein>
    <submittedName>
        <fullName evidence="4">Uncharacterized protein</fullName>
    </submittedName>
</protein>
<evidence type="ECO:0000256" key="2">
    <source>
        <dbReference type="ARBA" id="ARBA00022803"/>
    </source>
</evidence>
<dbReference type="GO" id="GO:0051879">
    <property type="term" value="F:Hsp90 protein binding"/>
    <property type="evidence" value="ECO:0007669"/>
    <property type="project" value="TreeGrafter"/>
</dbReference>
<proteinExistence type="predicted"/>
<keyword evidence="1" id="KW-0677">Repeat</keyword>
<evidence type="ECO:0000256" key="1">
    <source>
        <dbReference type="ARBA" id="ARBA00022737"/>
    </source>
</evidence>
<dbReference type="AlphaFoldDB" id="K8F1U7"/>
<feature type="compositionally biased region" description="Acidic residues" evidence="3">
    <location>
        <begin position="63"/>
        <end position="77"/>
    </location>
</feature>
<name>K8F1U7_9CHLO</name>
<dbReference type="SMART" id="SM00028">
    <property type="entry name" value="TPR"/>
    <property type="match status" value="2"/>
</dbReference>
<evidence type="ECO:0000313" key="5">
    <source>
        <dbReference type="Proteomes" id="UP000198341"/>
    </source>
</evidence>
<dbReference type="GeneID" id="19016765"/>
<keyword evidence="5" id="KW-1185">Reference proteome</keyword>
<dbReference type="KEGG" id="bpg:Bathy03g02280"/>
<feature type="region of interest" description="Disordered" evidence="3">
    <location>
        <begin position="1"/>
        <end position="20"/>
    </location>
</feature>
<dbReference type="InterPro" id="IPR011990">
    <property type="entry name" value="TPR-like_helical_dom_sf"/>
</dbReference>
<evidence type="ECO:0000313" key="4">
    <source>
        <dbReference type="EMBL" id="CCO15483.1"/>
    </source>
</evidence>
<sequence length="894" mass="100372">MYAWQRRSKKPLLPPKPTDFDDVLKLTEETKRRVLEEKENALPRLENASSSFEKEEGGRVVNGEEEEREEDQEKCEEEMGWLAMKTKATEAFARLEFKRAARWFGKALENLQIEEEKTSEGEGGRRRDRASLMANQSLALLRANEKKTALEIAAACEEEDAVWHKGSYRKAEALYALGEFKEAAEAYESAKAKILEYKTEERDIDAAVNELEGKIHASKEKMGEMEELKSIDEEANEWKKRTQGDENKTEEEKDKAVGQAQLDAEARDRNPKVKQLVDRAMELMNPKESEDGNAGENFVITKEMYDEYLDLCNKALAMEPEYYQLHFQVAIVYLRLGKISKSIETIQNALKYGQNFLIAHSLRGSCFESLGVPNIAELSYATGINISFDNCESWIALASLLGTTRGEVTNAVQMIRAAYTGGPEAKFKEPQRHPVLALLLGYYLDALGHDAEPSALFDFSLRNGGGVTPLFFKAAVGVTSGDIDADSFAMLRSAFEMLRSEARKSMRETESKVGVALDVTGYYKGIELVIHKLIPTQWKKLEEAVYVYENILEPLKVLAPKTVYLTRESIASLLEETIEEEEEKSSGIVLKGGCRSYAGVPEKRVYIGDAKQRIRSAIDAWDDAKQSMSKDIPKQLEFQFPDLVAQEIVRAKRASKNDKKFSLSTVVAIVPNTRREDSQTHAIMRSNGFIVSFASKEGDYSADDDADFDQQNARFLTNRGDGGDLGNRDVLEVPFDQIDAWANDFVNDFRNWKKTRDGVFNATNAIAKAVLSHVGDAANVIGDWTFAKHARVRSPVFLELTFVIDEASEMPKLVTIDPTPSLSGHKKYRVAGCEVKEVDEESKEKVNEYAFPIASGVCDAAWMFAFDALEDDLLERERCDDALMNFANGAVSLI</sequence>
<dbReference type="PANTHER" id="PTHR22904">
    <property type="entry name" value="TPR REPEAT CONTAINING PROTEIN"/>
    <property type="match status" value="1"/>
</dbReference>
<reference evidence="4 5" key="1">
    <citation type="submission" date="2011-10" db="EMBL/GenBank/DDBJ databases">
        <authorList>
            <person name="Genoscope - CEA"/>
        </authorList>
    </citation>
    <scope>NUCLEOTIDE SEQUENCE [LARGE SCALE GENOMIC DNA]</scope>
    <source>
        <strain evidence="4 5">RCC 1105</strain>
    </source>
</reference>
<dbReference type="PANTHER" id="PTHR22904:SF523">
    <property type="entry name" value="STRESS-INDUCED-PHOSPHOPROTEIN 1"/>
    <property type="match status" value="1"/>
</dbReference>
<gene>
    <name evidence="4" type="ORF">Bathy03g02280</name>
</gene>
<dbReference type="Gene3D" id="1.25.40.10">
    <property type="entry name" value="Tetratricopeptide repeat domain"/>
    <property type="match status" value="2"/>
</dbReference>
<dbReference type="EMBL" id="FO082276">
    <property type="protein sequence ID" value="CCO15483.1"/>
    <property type="molecule type" value="Genomic_DNA"/>
</dbReference>
<feature type="compositionally biased region" description="Basic residues" evidence="3">
    <location>
        <begin position="1"/>
        <end position="10"/>
    </location>
</feature>
<evidence type="ECO:0000256" key="3">
    <source>
        <dbReference type="SAM" id="MobiDB-lite"/>
    </source>
</evidence>
<feature type="region of interest" description="Disordered" evidence="3">
    <location>
        <begin position="226"/>
        <end position="269"/>
    </location>
</feature>
<keyword evidence="2" id="KW-0802">TPR repeat</keyword>
<feature type="compositionally biased region" description="Basic and acidic residues" evidence="3">
    <location>
        <begin position="226"/>
        <end position="256"/>
    </location>
</feature>